<evidence type="ECO:0000313" key="1">
    <source>
        <dbReference type="EMBL" id="KAJ2987696.1"/>
    </source>
</evidence>
<organism evidence="1 2">
    <name type="scientific">Xylaria curta</name>
    <dbReference type="NCBI Taxonomy" id="42375"/>
    <lineage>
        <taxon>Eukaryota</taxon>
        <taxon>Fungi</taxon>
        <taxon>Dikarya</taxon>
        <taxon>Ascomycota</taxon>
        <taxon>Pezizomycotina</taxon>
        <taxon>Sordariomycetes</taxon>
        <taxon>Xylariomycetidae</taxon>
        <taxon>Xylariales</taxon>
        <taxon>Xylariaceae</taxon>
        <taxon>Xylaria</taxon>
    </lineage>
</organism>
<dbReference type="EMBL" id="JAPDGR010000752">
    <property type="protein sequence ID" value="KAJ2987696.1"/>
    <property type="molecule type" value="Genomic_DNA"/>
</dbReference>
<evidence type="ECO:0000313" key="2">
    <source>
        <dbReference type="Proteomes" id="UP001143856"/>
    </source>
</evidence>
<reference evidence="1" key="1">
    <citation type="submission" date="2022-10" db="EMBL/GenBank/DDBJ databases">
        <title>Genome Sequence of Xylaria curta.</title>
        <authorList>
            <person name="Buettner E."/>
        </authorList>
    </citation>
    <scope>NUCLEOTIDE SEQUENCE</scope>
    <source>
        <strain evidence="1">Babe10</strain>
    </source>
</reference>
<name>A0ACC1P9E3_9PEZI</name>
<proteinExistence type="predicted"/>
<protein>
    <submittedName>
        <fullName evidence="1">Uncharacterized protein</fullName>
    </submittedName>
</protein>
<sequence length="358" mass="39898">MTTHSNSGASGGDLEIENVGERLQRDTSSSTRFVRDVTYKMIPFCSFLLVVFSVGAIFVSTFGFNKPIPHQGTLVISSLLLSLFLLFCAGFAYLRYRRFWPHVSKRSVNTGRARQTNHSNHHPRGYLNSVAHWLKSFFPQFMPQSGKTSRAVPRDAQGGLILTDERRNPAPSHNTYGRGTEEGQNNPRGQNTLYELEGSAQVKRNYVPRQNERHNSEHRRPQPVSPVRQGRPEADESVAGGVHDGPKPADIGSKTPTKPPSSNYNTRTTRGNPPSPVRMRPPPLQRQKPDTLSETTAAPKMQGRSGKQRRRDRPDGISPLSHAPPAKSRKMGMQAARESLQDVARSYGYSDTVHPRQA</sequence>
<accession>A0ACC1P9E3</accession>
<keyword evidence="2" id="KW-1185">Reference proteome</keyword>
<dbReference type="Proteomes" id="UP001143856">
    <property type="component" value="Unassembled WGS sequence"/>
</dbReference>
<comment type="caution">
    <text evidence="1">The sequence shown here is derived from an EMBL/GenBank/DDBJ whole genome shotgun (WGS) entry which is preliminary data.</text>
</comment>
<gene>
    <name evidence="1" type="ORF">NUW58_g4361</name>
</gene>